<dbReference type="Proteomes" id="UP001251948">
    <property type="component" value="Unassembled WGS sequence"/>
</dbReference>
<dbReference type="EMBL" id="JAVSKO010000005">
    <property type="protein sequence ID" value="MDT3468946.1"/>
    <property type="molecule type" value="Genomic_DNA"/>
</dbReference>
<organism evidence="1 2">
    <name type="scientific">Stenotrophomonas maltophilia</name>
    <name type="common">Pseudomonas maltophilia</name>
    <name type="synonym">Xanthomonas maltophilia</name>
    <dbReference type="NCBI Taxonomy" id="40324"/>
    <lineage>
        <taxon>Bacteria</taxon>
        <taxon>Pseudomonadati</taxon>
        <taxon>Pseudomonadota</taxon>
        <taxon>Gammaproteobacteria</taxon>
        <taxon>Lysobacterales</taxon>
        <taxon>Lysobacteraceae</taxon>
        <taxon>Stenotrophomonas</taxon>
        <taxon>Stenotrophomonas maltophilia group</taxon>
    </lineage>
</organism>
<name>A0AAJ2MV39_STEMA</name>
<protein>
    <submittedName>
        <fullName evidence="1">Uncharacterized protein</fullName>
    </submittedName>
</protein>
<accession>A0AAJ2MV39</accession>
<gene>
    <name evidence="1" type="ORF">ROV92_13230</name>
</gene>
<proteinExistence type="predicted"/>
<reference evidence="1" key="1">
    <citation type="submission" date="2023-07" db="EMBL/GenBank/DDBJ databases">
        <title>Comparative genomics of clinical Stenotrophomonas maltophilia isolates reveals regions of diversity which correlate with colonization and persistence in vivo.</title>
        <authorList>
            <person name="Mcdaniel M.S."/>
            <person name="Swords W.E."/>
            <person name="Sumpter N.A."/>
            <person name="Lindgren N.R."/>
            <person name="Billiot C.E."/>
        </authorList>
    </citation>
    <scope>NUCLEOTIDE SEQUENCE</scope>
    <source>
        <strain evidence="1">Ism4</strain>
    </source>
</reference>
<sequence length="43" mass="4860">MSKASTVRLLHAERCSVAEIAAVVGWKLCDVRWFIRTWIGGEI</sequence>
<evidence type="ECO:0000313" key="1">
    <source>
        <dbReference type="EMBL" id="MDT3468946.1"/>
    </source>
</evidence>
<comment type="caution">
    <text evidence="1">The sequence shown here is derived from an EMBL/GenBank/DDBJ whole genome shotgun (WGS) entry which is preliminary data.</text>
</comment>
<dbReference type="RefSeq" id="WP_312562692.1">
    <property type="nucleotide sequence ID" value="NZ_JAVSKO010000005.1"/>
</dbReference>
<dbReference type="AlphaFoldDB" id="A0AAJ2MV39"/>
<evidence type="ECO:0000313" key="2">
    <source>
        <dbReference type="Proteomes" id="UP001251948"/>
    </source>
</evidence>